<dbReference type="Proteomes" id="UP000323439">
    <property type="component" value="Unassembled WGS sequence"/>
</dbReference>
<keyword evidence="4" id="KW-1185">Reference proteome</keyword>
<dbReference type="GO" id="GO:0050152">
    <property type="term" value="F:omega-amidase activity"/>
    <property type="evidence" value="ECO:0007669"/>
    <property type="project" value="TreeGrafter"/>
</dbReference>
<proteinExistence type="predicted"/>
<accession>A0A1G5VYU6</accession>
<dbReference type="InterPro" id="IPR001110">
    <property type="entry name" value="UPF0012_CS"/>
</dbReference>
<dbReference type="RefSeq" id="WP_149731602.1">
    <property type="nucleotide sequence ID" value="NZ_FMXB01000006.1"/>
</dbReference>
<dbReference type="InterPro" id="IPR003010">
    <property type="entry name" value="C-N_Hydrolase"/>
</dbReference>
<dbReference type="CDD" id="cd07572">
    <property type="entry name" value="nit"/>
    <property type="match status" value="1"/>
</dbReference>
<evidence type="ECO:0000313" key="4">
    <source>
        <dbReference type="Proteomes" id="UP000323439"/>
    </source>
</evidence>
<dbReference type="SUPFAM" id="SSF56317">
    <property type="entry name" value="Carbon-nitrogen hydrolase"/>
    <property type="match status" value="1"/>
</dbReference>
<name>A0A1G5VYU6_9EURY</name>
<protein>
    <submittedName>
        <fullName evidence="3">Predicted amidohydrolase</fullName>
    </submittedName>
</protein>
<dbReference type="STRING" id="230361.sm9_0516"/>
<dbReference type="PROSITE" id="PS01227">
    <property type="entry name" value="UPF0012"/>
    <property type="match status" value="1"/>
</dbReference>
<gene>
    <name evidence="3" type="ORF">SAMN02910315_01031</name>
</gene>
<reference evidence="3 4" key="1">
    <citation type="submission" date="2016-10" db="EMBL/GenBank/DDBJ databases">
        <authorList>
            <person name="Varghese N."/>
            <person name="Submissions S."/>
        </authorList>
    </citation>
    <scope>NUCLEOTIDE SEQUENCE [LARGE SCALE GENOMIC DNA]</scope>
    <source>
        <strain evidence="3 4">DSM 16643</strain>
    </source>
</reference>
<dbReference type="GO" id="GO:0006107">
    <property type="term" value="P:oxaloacetate metabolic process"/>
    <property type="evidence" value="ECO:0007669"/>
    <property type="project" value="TreeGrafter"/>
</dbReference>
<dbReference type="InterPro" id="IPR045254">
    <property type="entry name" value="Nit1/2_C-N_Hydrolase"/>
</dbReference>
<dbReference type="PANTHER" id="PTHR23088:SF30">
    <property type="entry name" value="OMEGA-AMIDASE NIT2"/>
    <property type="match status" value="1"/>
</dbReference>
<sequence>MNTVKIALCQMDVIDNKQENISKATSMINEAVSLDSNFIVLPEMFNCPYSNDKFIEYAEEENSSPTLESISKLAKKHQVYILAGSIPEKEDTRIYNTSYLFDRKGEIIAKHRKMHLFDVDVEGGIYFKESDTLTPGNEFNVAQTEFGKIGMGICYDVRFPQLAQINVKKGARILFYPGAFNMTTGPAHWELLFRSRALDNQVFCIGVAPALNEDASYHSYGHSIAVNPWGEVICQLDYKEELKTVDINLDEIKKVRNEIPVLKNKRNDLYEIIEK</sequence>
<dbReference type="PROSITE" id="PS50263">
    <property type="entry name" value="CN_HYDROLASE"/>
    <property type="match status" value="1"/>
</dbReference>
<organism evidence="3 4">
    <name type="scientific">Methanobrevibacter millerae</name>
    <dbReference type="NCBI Taxonomy" id="230361"/>
    <lineage>
        <taxon>Archaea</taxon>
        <taxon>Methanobacteriati</taxon>
        <taxon>Methanobacteriota</taxon>
        <taxon>Methanomada group</taxon>
        <taxon>Methanobacteria</taxon>
        <taxon>Methanobacteriales</taxon>
        <taxon>Methanobacteriaceae</taxon>
        <taxon>Methanobrevibacter</taxon>
    </lineage>
</organism>
<evidence type="ECO:0000259" key="2">
    <source>
        <dbReference type="PROSITE" id="PS50263"/>
    </source>
</evidence>
<dbReference type="PANTHER" id="PTHR23088">
    <property type="entry name" value="NITRILASE-RELATED"/>
    <property type="match status" value="1"/>
</dbReference>
<dbReference type="GO" id="GO:0006541">
    <property type="term" value="P:glutamine metabolic process"/>
    <property type="evidence" value="ECO:0007669"/>
    <property type="project" value="TreeGrafter"/>
</dbReference>
<dbReference type="EMBL" id="FMXB01000006">
    <property type="protein sequence ID" value="SDA51060.1"/>
    <property type="molecule type" value="Genomic_DNA"/>
</dbReference>
<evidence type="ECO:0000313" key="3">
    <source>
        <dbReference type="EMBL" id="SDA51060.1"/>
    </source>
</evidence>
<dbReference type="Gene3D" id="3.60.110.10">
    <property type="entry name" value="Carbon-nitrogen hydrolase"/>
    <property type="match status" value="1"/>
</dbReference>
<dbReference type="InterPro" id="IPR036526">
    <property type="entry name" value="C-N_Hydrolase_sf"/>
</dbReference>
<dbReference type="AlphaFoldDB" id="A0A1G5VYU6"/>
<dbReference type="Pfam" id="PF00795">
    <property type="entry name" value="CN_hydrolase"/>
    <property type="match status" value="1"/>
</dbReference>
<dbReference type="OrthoDB" id="41015at2157"/>
<feature type="domain" description="CN hydrolase" evidence="2">
    <location>
        <begin position="4"/>
        <end position="249"/>
    </location>
</feature>
<dbReference type="GO" id="GO:0006528">
    <property type="term" value="P:asparagine metabolic process"/>
    <property type="evidence" value="ECO:0007669"/>
    <property type="project" value="TreeGrafter"/>
</dbReference>
<evidence type="ECO:0000256" key="1">
    <source>
        <dbReference type="ARBA" id="ARBA00022801"/>
    </source>
</evidence>
<keyword evidence="1 3" id="KW-0378">Hydrolase</keyword>